<reference evidence="2 3" key="1">
    <citation type="submission" date="2014-04" db="EMBL/GenBank/DDBJ databases">
        <authorList>
            <consortium name="DOE Joint Genome Institute"/>
            <person name="Kuo A."/>
            <person name="Tarkka M."/>
            <person name="Buscot F."/>
            <person name="Kohler A."/>
            <person name="Nagy L.G."/>
            <person name="Floudas D."/>
            <person name="Copeland A."/>
            <person name="Barry K.W."/>
            <person name="Cichocki N."/>
            <person name="Veneault-Fourrey C."/>
            <person name="LaButti K."/>
            <person name="Lindquist E.A."/>
            <person name="Lipzen A."/>
            <person name="Lundell T."/>
            <person name="Morin E."/>
            <person name="Murat C."/>
            <person name="Sun H."/>
            <person name="Tunlid A."/>
            <person name="Henrissat B."/>
            <person name="Grigoriev I.V."/>
            <person name="Hibbett D.S."/>
            <person name="Martin F."/>
            <person name="Nordberg H.P."/>
            <person name="Cantor M.N."/>
            <person name="Hua S.X."/>
        </authorList>
    </citation>
    <scope>NUCLEOTIDE SEQUENCE [LARGE SCALE GENOMIC DNA]</scope>
    <source>
        <strain evidence="2 3">F 1598</strain>
    </source>
</reference>
<evidence type="ECO:0000313" key="2">
    <source>
        <dbReference type="EMBL" id="KIM79477.1"/>
    </source>
</evidence>
<protein>
    <submittedName>
        <fullName evidence="2">Uncharacterized protein</fullName>
    </submittedName>
</protein>
<dbReference type="AlphaFoldDB" id="A0A0C3BQ74"/>
<dbReference type="HOGENOM" id="CLU_2184953_0_0_1"/>
<keyword evidence="3" id="KW-1185">Reference proteome</keyword>
<evidence type="ECO:0000313" key="3">
    <source>
        <dbReference type="Proteomes" id="UP000054166"/>
    </source>
</evidence>
<sequence length="109" mass="12104">MGPSTLPDSASRVRWVPLPFETLLAIFEEALEQEEPDDSSLDRAIEMSSNDQLSAIRPLPKPARPGSDPHTSCSGEPLLCRAFHRSRGSDKHWIIPPQNLSALENFRLA</sequence>
<gene>
    <name evidence="2" type="ORF">PILCRDRAFT_557038</name>
</gene>
<reference evidence="3" key="2">
    <citation type="submission" date="2015-01" db="EMBL/GenBank/DDBJ databases">
        <title>Evolutionary Origins and Diversification of the Mycorrhizal Mutualists.</title>
        <authorList>
            <consortium name="DOE Joint Genome Institute"/>
            <consortium name="Mycorrhizal Genomics Consortium"/>
            <person name="Kohler A."/>
            <person name="Kuo A."/>
            <person name="Nagy L.G."/>
            <person name="Floudas D."/>
            <person name="Copeland A."/>
            <person name="Barry K.W."/>
            <person name="Cichocki N."/>
            <person name="Veneault-Fourrey C."/>
            <person name="LaButti K."/>
            <person name="Lindquist E.A."/>
            <person name="Lipzen A."/>
            <person name="Lundell T."/>
            <person name="Morin E."/>
            <person name="Murat C."/>
            <person name="Riley R."/>
            <person name="Ohm R."/>
            <person name="Sun H."/>
            <person name="Tunlid A."/>
            <person name="Henrissat B."/>
            <person name="Grigoriev I.V."/>
            <person name="Hibbett D.S."/>
            <person name="Martin F."/>
        </authorList>
    </citation>
    <scope>NUCLEOTIDE SEQUENCE [LARGE SCALE GENOMIC DNA]</scope>
    <source>
        <strain evidence="3">F 1598</strain>
    </source>
</reference>
<dbReference type="EMBL" id="KN833009">
    <property type="protein sequence ID" value="KIM79477.1"/>
    <property type="molecule type" value="Genomic_DNA"/>
</dbReference>
<evidence type="ECO:0000256" key="1">
    <source>
        <dbReference type="SAM" id="MobiDB-lite"/>
    </source>
</evidence>
<accession>A0A0C3BQ74</accession>
<dbReference type="InParanoid" id="A0A0C3BQ74"/>
<name>A0A0C3BQ74_PILCF</name>
<organism evidence="2 3">
    <name type="scientific">Piloderma croceum (strain F 1598)</name>
    <dbReference type="NCBI Taxonomy" id="765440"/>
    <lineage>
        <taxon>Eukaryota</taxon>
        <taxon>Fungi</taxon>
        <taxon>Dikarya</taxon>
        <taxon>Basidiomycota</taxon>
        <taxon>Agaricomycotina</taxon>
        <taxon>Agaricomycetes</taxon>
        <taxon>Agaricomycetidae</taxon>
        <taxon>Atheliales</taxon>
        <taxon>Atheliaceae</taxon>
        <taxon>Piloderma</taxon>
    </lineage>
</organism>
<dbReference type="Proteomes" id="UP000054166">
    <property type="component" value="Unassembled WGS sequence"/>
</dbReference>
<feature type="region of interest" description="Disordered" evidence="1">
    <location>
        <begin position="51"/>
        <end position="74"/>
    </location>
</feature>
<proteinExistence type="predicted"/>